<sequence>MAAGIVHVAVVVAVVVIALVNHQPVHAVLRFVVLRCRQQEAQLPHARVRTRTALPVVRRYVLQPAATPRHLLRMLLPVVGDNTLDVLDDALPAHLQLVVDVVLTLVAARIVVAVQEGRRLGGEAEPG</sequence>
<dbReference type="EMBL" id="HBUE01131187">
    <property type="protein sequence ID" value="CAG6496500.1"/>
    <property type="molecule type" value="Transcribed_RNA"/>
</dbReference>
<dbReference type="AlphaFoldDB" id="A0A8D8G6Q0"/>
<proteinExistence type="predicted"/>
<protein>
    <submittedName>
        <fullName evidence="2">(northern house mosquito) hypothetical protein</fullName>
    </submittedName>
</protein>
<name>A0A8D8G6Q0_CULPI</name>
<keyword evidence="1" id="KW-0732">Signal</keyword>
<feature type="chain" id="PRO_5034291489" evidence="1">
    <location>
        <begin position="28"/>
        <end position="127"/>
    </location>
</feature>
<reference evidence="2" key="1">
    <citation type="submission" date="2021-05" db="EMBL/GenBank/DDBJ databases">
        <authorList>
            <person name="Alioto T."/>
            <person name="Alioto T."/>
            <person name="Gomez Garrido J."/>
        </authorList>
    </citation>
    <scope>NUCLEOTIDE SEQUENCE</scope>
</reference>
<feature type="signal peptide" evidence="1">
    <location>
        <begin position="1"/>
        <end position="27"/>
    </location>
</feature>
<organism evidence="2">
    <name type="scientific">Culex pipiens</name>
    <name type="common">House mosquito</name>
    <dbReference type="NCBI Taxonomy" id="7175"/>
    <lineage>
        <taxon>Eukaryota</taxon>
        <taxon>Metazoa</taxon>
        <taxon>Ecdysozoa</taxon>
        <taxon>Arthropoda</taxon>
        <taxon>Hexapoda</taxon>
        <taxon>Insecta</taxon>
        <taxon>Pterygota</taxon>
        <taxon>Neoptera</taxon>
        <taxon>Endopterygota</taxon>
        <taxon>Diptera</taxon>
        <taxon>Nematocera</taxon>
        <taxon>Culicoidea</taxon>
        <taxon>Culicidae</taxon>
        <taxon>Culicinae</taxon>
        <taxon>Culicini</taxon>
        <taxon>Culex</taxon>
        <taxon>Culex</taxon>
    </lineage>
</organism>
<evidence type="ECO:0000313" key="2">
    <source>
        <dbReference type="EMBL" id="CAG6496500.1"/>
    </source>
</evidence>
<evidence type="ECO:0000256" key="1">
    <source>
        <dbReference type="SAM" id="SignalP"/>
    </source>
</evidence>
<accession>A0A8D8G6Q0</accession>